<dbReference type="InterPro" id="IPR047684">
    <property type="entry name" value="Por_som-like"/>
</dbReference>
<dbReference type="PROSITE" id="PS51272">
    <property type="entry name" value="SLH"/>
    <property type="match status" value="1"/>
</dbReference>
<feature type="chain" id="PRO_5038168871" evidence="2">
    <location>
        <begin position="30"/>
        <end position="630"/>
    </location>
</feature>
<comment type="caution">
    <text evidence="4">The sequence shown here is derived from an EMBL/GenBank/DDBJ whole genome shotgun (WGS) entry which is preliminary data.</text>
</comment>
<sequence>MNTKNMNFWNRLLLTPVVGLALIAVPVSAAEKTAQGSDLQPVELPELAAISTEGSANRATAPIEVEAPAAEAVAPVVPLMLTADPAESQAAIAPISTPTAPTAPTTQSEVRPASEILNEVTQYSGSSTSQVTGVSSLGQVTSITQLSDVQPTDWAYQALQSLVERYGCIAGYPDGTYKGQRALTRFEFAAGMNACLDRISELIAASTADLATKEDLATLQRLQEEFAAELAALRGRVDDLDVRVSELEANQFSTTTKLTGETIFGVAGAFGGGLKDDDDSSLQENNNILASGRTRLVFDTSFTGTDLLRARLSAGNFGRFNTTDLQGNTVLGSDGRLGFDTDTDNALQIDILTYQFEVGPFVAAVAAQTSDFRNMGLFTVVSPFASSGRGAISRFGRYNPIYRVAGGTGAGLGLDFDFASVKVGYLAGEAGSPNPGSGLLNGDYGALAQVVVDPFDALTLAFTYANSYNGSDSNDAAVGLNTGTGSSRSRVRVGDRPIVANSYGAEANFRVAKFLQVGGWFNYSAVRVIGVGDAQVWNYAGTIGFPDLGSKGSLLGFVVGVQPYLGGTTGFTVSDRRQDNTNGLHVEGFYRFQLNDNISITPGVIWLTAPNHDENLDDAFIGAIRTTFTF</sequence>
<gene>
    <name evidence="4" type="ORF">KME07_12440</name>
</gene>
<dbReference type="PANTHER" id="PTHR43308">
    <property type="entry name" value="OUTER MEMBRANE PROTEIN ALPHA-RELATED"/>
    <property type="match status" value="1"/>
</dbReference>
<dbReference type="GO" id="GO:0016020">
    <property type="term" value="C:membrane"/>
    <property type="evidence" value="ECO:0007669"/>
    <property type="project" value="InterPro"/>
</dbReference>
<comment type="similarity">
    <text evidence="1 2">Belongs to the OprB family.</text>
</comment>
<dbReference type="AlphaFoldDB" id="A0A951U4Z2"/>
<reference evidence="4" key="1">
    <citation type="submission" date="2021-05" db="EMBL/GenBank/DDBJ databases">
        <authorList>
            <person name="Pietrasiak N."/>
            <person name="Ward R."/>
            <person name="Stajich J.E."/>
            <person name="Kurbessoian T."/>
        </authorList>
    </citation>
    <scope>NUCLEOTIDE SEQUENCE</scope>
    <source>
        <strain evidence="4">GSE-TBD4-15B</strain>
    </source>
</reference>
<reference evidence="4" key="2">
    <citation type="journal article" date="2022" name="Microbiol. Resour. Announc.">
        <title>Metagenome Sequencing to Explore Phylogenomics of Terrestrial Cyanobacteria.</title>
        <authorList>
            <person name="Ward R.D."/>
            <person name="Stajich J.E."/>
            <person name="Johansen J.R."/>
            <person name="Huntemann M."/>
            <person name="Clum A."/>
            <person name="Foster B."/>
            <person name="Foster B."/>
            <person name="Roux S."/>
            <person name="Palaniappan K."/>
            <person name="Varghese N."/>
            <person name="Mukherjee S."/>
            <person name="Reddy T.B.K."/>
            <person name="Daum C."/>
            <person name="Copeland A."/>
            <person name="Chen I.A."/>
            <person name="Ivanova N.N."/>
            <person name="Kyrpides N.C."/>
            <person name="Shapiro N."/>
            <person name="Eloe-Fadrosh E.A."/>
            <person name="Pietrasiak N."/>
        </authorList>
    </citation>
    <scope>NUCLEOTIDE SEQUENCE</scope>
    <source>
        <strain evidence="4">GSE-TBD4-15B</strain>
    </source>
</reference>
<dbReference type="Proteomes" id="UP000707356">
    <property type="component" value="Unassembled WGS sequence"/>
</dbReference>
<dbReference type="InterPro" id="IPR051465">
    <property type="entry name" value="Cell_Envelope_Struct_Comp"/>
</dbReference>
<feature type="signal peptide" evidence="2">
    <location>
        <begin position="1"/>
        <end position="29"/>
    </location>
</feature>
<evidence type="ECO:0000313" key="4">
    <source>
        <dbReference type="EMBL" id="MBW4466228.1"/>
    </source>
</evidence>
<protein>
    <submittedName>
        <fullName evidence="4">Iron uptake porin</fullName>
    </submittedName>
</protein>
<dbReference type="EMBL" id="JAHHHV010000066">
    <property type="protein sequence ID" value="MBW4466228.1"/>
    <property type="molecule type" value="Genomic_DNA"/>
</dbReference>
<evidence type="ECO:0000256" key="1">
    <source>
        <dbReference type="ARBA" id="ARBA00008769"/>
    </source>
</evidence>
<dbReference type="InterPro" id="IPR007049">
    <property type="entry name" value="Carb-sel_porin_OprB"/>
</dbReference>
<dbReference type="InterPro" id="IPR001119">
    <property type="entry name" value="SLH_dom"/>
</dbReference>
<dbReference type="GO" id="GO:0015288">
    <property type="term" value="F:porin activity"/>
    <property type="evidence" value="ECO:0007669"/>
    <property type="project" value="InterPro"/>
</dbReference>
<feature type="domain" description="SLH" evidence="3">
    <location>
        <begin position="142"/>
        <end position="206"/>
    </location>
</feature>
<proteinExistence type="inferred from homology"/>
<dbReference type="GO" id="GO:0008643">
    <property type="term" value="P:carbohydrate transport"/>
    <property type="evidence" value="ECO:0007669"/>
    <property type="project" value="InterPro"/>
</dbReference>
<keyword evidence="2" id="KW-0732">Signal</keyword>
<dbReference type="InterPro" id="IPR038673">
    <property type="entry name" value="OprB_sf"/>
</dbReference>
<name>A0A951U4Z2_9CYAN</name>
<dbReference type="NCBIfam" id="NF033921">
    <property type="entry name" value="por_somb"/>
    <property type="match status" value="1"/>
</dbReference>
<accession>A0A951U4Z2</accession>
<organism evidence="4 5">
    <name type="scientific">Pegethrix bostrychoides GSE-TBD4-15B</name>
    <dbReference type="NCBI Taxonomy" id="2839662"/>
    <lineage>
        <taxon>Bacteria</taxon>
        <taxon>Bacillati</taxon>
        <taxon>Cyanobacteriota</taxon>
        <taxon>Cyanophyceae</taxon>
        <taxon>Oculatellales</taxon>
        <taxon>Oculatellaceae</taxon>
        <taxon>Pegethrix</taxon>
    </lineage>
</organism>
<dbReference type="Gene3D" id="2.40.160.180">
    <property type="entry name" value="Carbohydrate-selective porin OprB"/>
    <property type="match status" value="1"/>
</dbReference>
<dbReference type="PANTHER" id="PTHR43308:SF1">
    <property type="entry name" value="OUTER MEMBRANE PROTEIN ALPHA"/>
    <property type="match status" value="1"/>
</dbReference>
<dbReference type="Pfam" id="PF00395">
    <property type="entry name" value="SLH"/>
    <property type="match status" value="1"/>
</dbReference>
<evidence type="ECO:0000313" key="5">
    <source>
        <dbReference type="Proteomes" id="UP000707356"/>
    </source>
</evidence>
<dbReference type="Pfam" id="PF04966">
    <property type="entry name" value="OprB"/>
    <property type="match status" value="1"/>
</dbReference>
<evidence type="ECO:0000259" key="3">
    <source>
        <dbReference type="PROSITE" id="PS51272"/>
    </source>
</evidence>
<evidence type="ECO:0000256" key="2">
    <source>
        <dbReference type="RuleBase" id="RU363072"/>
    </source>
</evidence>